<feature type="transmembrane region" description="Helical" evidence="1">
    <location>
        <begin position="113"/>
        <end position="132"/>
    </location>
</feature>
<accession>A0A0F9NNB8</accession>
<sequence>MGNFTLSDKNILVYQIIFTVLSWFTIIASAIISTITNESIFPWFNGFKTFTMQTNLFVTIWFTLAILWHNKPQYLEKITGALKGAFTLYITITFIFFAILLSPSYQPTGFAAFSNLVLHYITPIAFIVDWVLTETKIRYEWSYLGYWIIYPIGYLVFTFLHGTFTGSYLYFFLDISQLGIVGYTLFISVLITSGLVLGSLYIVINKKRTKN</sequence>
<evidence type="ECO:0008006" key="3">
    <source>
        <dbReference type="Google" id="ProtNLM"/>
    </source>
</evidence>
<feature type="transmembrane region" description="Helical" evidence="1">
    <location>
        <begin position="81"/>
        <end position="101"/>
    </location>
</feature>
<feature type="transmembrane region" description="Helical" evidence="1">
    <location>
        <begin position="52"/>
        <end position="69"/>
    </location>
</feature>
<evidence type="ECO:0000256" key="1">
    <source>
        <dbReference type="SAM" id="Phobius"/>
    </source>
</evidence>
<dbReference type="AlphaFoldDB" id="A0A0F9NNB8"/>
<gene>
    <name evidence="2" type="ORF">LCGC14_0946260</name>
</gene>
<proteinExistence type="predicted"/>
<reference evidence="2" key="1">
    <citation type="journal article" date="2015" name="Nature">
        <title>Complex archaea that bridge the gap between prokaryotes and eukaryotes.</title>
        <authorList>
            <person name="Spang A."/>
            <person name="Saw J.H."/>
            <person name="Jorgensen S.L."/>
            <person name="Zaremba-Niedzwiedzka K."/>
            <person name="Martijn J."/>
            <person name="Lind A.E."/>
            <person name="van Eijk R."/>
            <person name="Schleper C."/>
            <person name="Guy L."/>
            <person name="Ettema T.J."/>
        </authorList>
    </citation>
    <scope>NUCLEOTIDE SEQUENCE</scope>
</reference>
<dbReference type="InterPro" id="IPR049713">
    <property type="entry name" value="Pr6Pr-like"/>
</dbReference>
<evidence type="ECO:0000313" key="2">
    <source>
        <dbReference type="EMBL" id="KKN19379.1"/>
    </source>
</evidence>
<feature type="transmembrane region" description="Helical" evidence="1">
    <location>
        <begin position="144"/>
        <end position="171"/>
    </location>
</feature>
<name>A0A0F9NNB8_9ZZZZ</name>
<dbReference type="EMBL" id="LAZR01003340">
    <property type="protein sequence ID" value="KKN19379.1"/>
    <property type="molecule type" value="Genomic_DNA"/>
</dbReference>
<dbReference type="NCBIfam" id="NF038065">
    <property type="entry name" value="Pr6Pr"/>
    <property type="match status" value="1"/>
</dbReference>
<comment type="caution">
    <text evidence="2">The sequence shown here is derived from an EMBL/GenBank/DDBJ whole genome shotgun (WGS) entry which is preliminary data.</text>
</comment>
<feature type="transmembrane region" description="Helical" evidence="1">
    <location>
        <begin position="12"/>
        <end position="32"/>
    </location>
</feature>
<keyword evidence="1" id="KW-1133">Transmembrane helix</keyword>
<keyword evidence="1" id="KW-0812">Transmembrane</keyword>
<keyword evidence="1" id="KW-0472">Membrane</keyword>
<feature type="transmembrane region" description="Helical" evidence="1">
    <location>
        <begin position="183"/>
        <end position="204"/>
    </location>
</feature>
<protein>
    <recommendedName>
        <fullName evidence="3">Pr6Pr family membrane protein</fullName>
    </recommendedName>
</protein>
<organism evidence="2">
    <name type="scientific">marine sediment metagenome</name>
    <dbReference type="NCBI Taxonomy" id="412755"/>
    <lineage>
        <taxon>unclassified sequences</taxon>
        <taxon>metagenomes</taxon>
        <taxon>ecological metagenomes</taxon>
    </lineage>
</organism>